<evidence type="ECO:0000313" key="3">
    <source>
        <dbReference type="Proteomes" id="UP000738359"/>
    </source>
</evidence>
<keyword evidence="1" id="KW-0732">Signal</keyword>
<protein>
    <submittedName>
        <fullName evidence="2">Uncharacterized protein</fullName>
    </submittedName>
</protein>
<evidence type="ECO:0000313" key="2">
    <source>
        <dbReference type="EMBL" id="KAF9966444.1"/>
    </source>
</evidence>
<feature type="chain" id="PRO_5040273294" evidence="1">
    <location>
        <begin position="23"/>
        <end position="128"/>
    </location>
</feature>
<dbReference type="OrthoDB" id="2443242at2759"/>
<dbReference type="Proteomes" id="UP000738359">
    <property type="component" value="Unassembled WGS sequence"/>
</dbReference>
<name>A0A9P6JBB4_MORAP</name>
<accession>A0A9P6JBB4</accession>
<feature type="signal peptide" evidence="1">
    <location>
        <begin position="1"/>
        <end position="22"/>
    </location>
</feature>
<comment type="caution">
    <text evidence="2">The sequence shown here is derived from an EMBL/GenBank/DDBJ whole genome shotgun (WGS) entry which is preliminary data.</text>
</comment>
<reference evidence="2" key="1">
    <citation type="journal article" date="2020" name="Fungal Divers.">
        <title>Resolving the Mortierellaceae phylogeny through synthesis of multi-gene phylogenetics and phylogenomics.</title>
        <authorList>
            <person name="Vandepol N."/>
            <person name="Liber J."/>
            <person name="Desiro A."/>
            <person name="Na H."/>
            <person name="Kennedy M."/>
            <person name="Barry K."/>
            <person name="Grigoriev I.V."/>
            <person name="Miller A.N."/>
            <person name="O'Donnell K."/>
            <person name="Stajich J.E."/>
            <person name="Bonito G."/>
        </authorList>
    </citation>
    <scope>NUCLEOTIDE SEQUENCE</scope>
    <source>
        <strain evidence="2">CK1249</strain>
    </source>
</reference>
<proteinExistence type="predicted"/>
<keyword evidence="3" id="KW-1185">Reference proteome</keyword>
<dbReference type="AlphaFoldDB" id="A0A9P6JBB4"/>
<dbReference type="EMBL" id="JAAAHY010000156">
    <property type="protein sequence ID" value="KAF9966444.1"/>
    <property type="molecule type" value="Genomic_DNA"/>
</dbReference>
<evidence type="ECO:0000256" key="1">
    <source>
        <dbReference type="SAM" id="SignalP"/>
    </source>
</evidence>
<organism evidence="2 3">
    <name type="scientific">Mortierella alpina</name>
    <name type="common">Oleaginous fungus</name>
    <name type="synonym">Mortierella renispora</name>
    <dbReference type="NCBI Taxonomy" id="64518"/>
    <lineage>
        <taxon>Eukaryota</taxon>
        <taxon>Fungi</taxon>
        <taxon>Fungi incertae sedis</taxon>
        <taxon>Mucoromycota</taxon>
        <taxon>Mortierellomycotina</taxon>
        <taxon>Mortierellomycetes</taxon>
        <taxon>Mortierellales</taxon>
        <taxon>Mortierellaceae</taxon>
        <taxon>Mortierella</taxon>
    </lineage>
</organism>
<sequence length="128" mass="14327">MHLKLVVTLATVLALLVATTSAHGPLQLVIQSKTDFCMPMPAEKGGLFDMKFNNPKTLCTKKDLIKGVEASPENFIQSVEIQYEDGYYQVTGVLNRTAYDWSAAENGTQIRPNYPRAREHKTRPVKET</sequence>
<gene>
    <name evidence="2" type="ORF">BGZ70_002332</name>
</gene>